<evidence type="ECO:0000313" key="3">
    <source>
        <dbReference type="Proteomes" id="UP000234681"/>
    </source>
</evidence>
<dbReference type="AlphaFoldDB" id="A6JWU0"/>
<feature type="region of interest" description="Disordered" evidence="1">
    <location>
        <begin position="13"/>
        <end position="67"/>
    </location>
</feature>
<protein>
    <submittedName>
        <fullName evidence="2">Neuronatin, isoform CRA_b</fullName>
    </submittedName>
</protein>
<reference evidence="2" key="1">
    <citation type="journal article" date="2005" name="Genome Res.">
        <title>Gene and alternative splicing annotation with AIR.</title>
        <authorList>
            <person name="Florea L."/>
            <person name="Di Francesco V."/>
            <person name="Miller J."/>
            <person name="Turner R."/>
            <person name="Yao A."/>
            <person name="Harris M."/>
            <person name="Walenz B."/>
            <person name="Mobarry C."/>
            <person name="Merkulov G.V."/>
            <person name="Charlab R."/>
            <person name="Dew I."/>
            <person name="Deng Z."/>
            <person name="Istrail S."/>
            <person name="Li P."/>
            <person name="Sutton G."/>
        </authorList>
    </citation>
    <scope>NUCLEOTIDE SEQUENCE</scope>
    <source>
        <strain evidence="2">BN</strain>
    </source>
</reference>
<dbReference type="EMBL" id="CH474005">
    <property type="protein sequence ID" value="EDL96671.1"/>
    <property type="molecule type" value="Genomic_DNA"/>
</dbReference>
<evidence type="ECO:0000313" key="2">
    <source>
        <dbReference type="EMBL" id="EDL96669.1"/>
    </source>
</evidence>
<evidence type="ECO:0000313" key="4">
    <source>
        <dbReference type="RGD" id="620155"/>
    </source>
</evidence>
<dbReference type="RGD" id="620155">
    <property type="gene designation" value="Nnat"/>
</dbReference>
<evidence type="ECO:0000256" key="1">
    <source>
        <dbReference type="SAM" id="MobiDB-lite"/>
    </source>
</evidence>
<accession>A6JWU0</accession>
<dbReference type="EMBL" id="CH474005">
    <property type="protein sequence ID" value="EDL96669.1"/>
    <property type="molecule type" value="Genomic_DNA"/>
</dbReference>
<gene>
    <name evidence="2 4" type="primary">Nnat</name>
    <name evidence="2" type="ORF">rCG_32130</name>
</gene>
<sequence>MGGPLCSLVRGALAKVSEGPVGPQKSSTDNDEDISSFPSPLPPLPLSHGRRVGEDGGRGEQPSRYGRRHHILIWTKLEQHHLSRTRSYHGELTPHQPAEWTF</sequence>
<organism evidence="2 3">
    <name type="scientific">Rattus norvegicus</name>
    <name type="common">Rat</name>
    <dbReference type="NCBI Taxonomy" id="10116"/>
    <lineage>
        <taxon>Eukaryota</taxon>
        <taxon>Metazoa</taxon>
        <taxon>Chordata</taxon>
        <taxon>Craniata</taxon>
        <taxon>Vertebrata</taxon>
        <taxon>Euteleostomi</taxon>
        <taxon>Mammalia</taxon>
        <taxon>Eutheria</taxon>
        <taxon>Euarchontoglires</taxon>
        <taxon>Glires</taxon>
        <taxon>Rodentia</taxon>
        <taxon>Myomorpha</taxon>
        <taxon>Muroidea</taxon>
        <taxon>Muridae</taxon>
        <taxon>Murinae</taxon>
        <taxon>Rattus</taxon>
    </lineage>
</organism>
<proteinExistence type="predicted"/>
<dbReference type="EMBL" id="CH474005">
    <property type="protein sequence ID" value="EDL96668.1"/>
    <property type="molecule type" value="Genomic_DNA"/>
</dbReference>
<reference evidence="2 3" key="2">
    <citation type="submission" date="2005-09" db="EMBL/GenBank/DDBJ databases">
        <authorList>
            <person name="Mural R.J."/>
            <person name="Li P.W."/>
            <person name="Adams M.D."/>
            <person name="Amanatides P.G."/>
            <person name="Baden-Tillson H."/>
            <person name="Barnstead M."/>
            <person name="Chin S.H."/>
            <person name="Dew I."/>
            <person name="Evans C.A."/>
            <person name="Ferriera S."/>
            <person name="Flanigan M."/>
            <person name="Fosler C."/>
            <person name="Glodek A."/>
            <person name="Gu Z."/>
            <person name="Holt R.A."/>
            <person name="Jennings D."/>
            <person name="Kraft C.L."/>
            <person name="Lu F."/>
            <person name="Nguyen T."/>
            <person name="Nusskern D.R."/>
            <person name="Pfannkoch C.M."/>
            <person name="Sitter C."/>
            <person name="Sutton G.G."/>
            <person name="Venter J.C."/>
            <person name="Wang Z."/>
            <person name="Woodage T."/>
            <person name="Zheng X.H."/>
            <person name="Zhong F."/>
        </authorList>
    </citation>
    <scope>NUCLEOTIDE SEQUENCE [LARGE SCALE GENOMIC DNA]</scope>
    <source>
        <strain evidence="2">BN</strain>
        <strain evidence="3">BN, Sprague-Dawley</strain>
    </source>
</reference>
<dbReference type="EMBL" id="CH474005">
    <property type="protein sequence ID" value="EDL96672.1"/>
    <property type="molecule type" value="Genomic_DNA"/>
</dbReference>
<name>A6JWU0_RAT</name>
<dbReference type="Proteomes" id="UP000234681">
    <property type="component" value="Chromosome 3"/>
</dbReference>